<accession>A0ACC0U970</accession>
<dbReference type="EMBL" id="JAGFNK010000126">
    <property type="protein sequence ID" value="KAI9507407.1"/>
    <property type="molecule type" value="Genomic_DNA"/>
</dbReference>
<comment type="caution">
    <text evidence="1">The sequence shown here is derived from an EMBL/GenBank/DDBJ whole genome shotgun (WGS) entry which is preliminary data.</text>
</comment>
<protein>
    <submittedName>
        <fullName evidence="1">Uncharacterized protein</fullName>
    </submittedName>
</protein>
<proteinExistence type="predicted"/>
<reference evidence="1" key="1">
    <citation type="submission" date="2021-03" db="EMBL/GenBank/DDBJ databases">
        <title>Evolutionary priming and transition to the ectomycorrhizal habit in an iconic lineage of mushroom-forming fungi: is preadaptation a requirement?</title>
        <authorList>
            <consortium name="DOE Joint Genome Institute"/>
            <person name="Looney B.P."/>
            <person name="Miyauchi S."/>
            <person name="Morin E."/>
            <person name="Drula E."/>
            <person name="Courty P.E."/>
            <person name="Chicoki N."/>
            <person name="Fauchery L."/>
            <person name="Kohler A."/>
            <person name="Kuo A."/>
            <person name="LaButti K."/>
            <person name="Pangilinan J."/>
            <person name="Lipzen A."/>
            <person name="Riley R."/>
            <person name="Andreopoulos W."/>
            <person name="He G."/>
            <person name="Johnson J."/>
            <person name="Barry K.W."/>
            <person name="Grigoriev I.V."/>
            <person name="Nagy L."/>
            <person name="Hibbett D."/>
            <person name="Henrissat B."/>
            <person name="Matheny P.B."/>
            <person name="Labbe J."/>
            <person name="Martin A.F."/>
        </authorList>
    </citation>
    <scope>NUCLEOTIDE SEQUENCE</scope>
    <source>
        <strain evidence="1">BPL698</strain>
    </source>
</reference>
<name>A0ACC0U970_9AGAM</name>
<gene>
    <name evidence="1" type="ORF">F5148DRAFT_1205344</name>
</gene>
<dbReference type="Proteomes" id="UP001207468">
    <property type="component" value="Unassembled WGS sequence"/>
</dbReference>
<evidence type="ECO:0000313" key="1">
    <source>
        <dbReference type="EMBL" id="KAI9507407.1"/>
    </source>
</evidence>
<keyword evidence="2" id="KW-1185">Reference proteome</keyword>
<organism evidence="1 2">
    <name type="scientific">Russula earlei</name>
    <dbReference type="NCBI Taxonomy" id="71964"/>
    <lineage>
        <taxon>Eukaryota</taxon>
        <taxon>Fungi</taxon>
        <taxon>Dikarya</taxon>
        <taxon>Basidiomycota</taxon>
        <taxon>Agaricomycotina</taxon>
        <taxon>Agaricomycetes</taxon>
        <taxon>Russulales</taxon>
        <taxon>Russulaceae</taxon>
        <taxon>Russula</taxon>
    </lineage>
</organism>
<evidence type="ECO:0000313" key="2">
    <source>
        <dbReference type="Proteomes" id="UP001207468"/>
    </source>
</evidence>
<sequence length="235" mass="26340">MRMTSESVLVTVSRRACIRTWIFAKLSASDRSSLRIFSILAEPLESVSRAETRSSSNWSRLTRCQKGAAVNGQTKLDAAFSRWSAYFRPCDDLIFPPWGAANSPLSARQLIFLHFFPTQPLGTGAFIRPGLAWPTSLSPHSLGWRRLCLRALLLSSLMYRTHVFSTFSISFPSTSSTFFCDFPIHHSLHTVVIPERGKVIQRAGNSPTSPLPPSISLRKHLMTRSFSPRTRGEVK</sequence>